<dbReference type="EMBL" id="CAJJDM010000073">
    <property type="protein sequence ID" value="CAD8083730.1"/>
    <property type="molecule type" value="Genomic_DNA"/>
</dbReference>
<sequence>MVSHASNVNCQVQILQIQQIIVLLVKIKQINKLSLVNVKYDNNNRCLTCLDTNYELYNISQCVCNPLIIQIVSLHLQSVKNHVMNGFINCIDINQILVLNKCCICKSGYLQQSDQYLQCQIPCSTCINTLNECVTCVDPNQIINHRLQMFMQRRACEYYFQGIYNCNNCIKDSICPMLINVQKY</sequence>
<evidence type="ECO:0000313" key="2">
    <source>
        <dbReference type="Proteomes" id="UP000688137"/>
    </source>
</evidence>
<reference evidence="1" key="1">
    <citation type="submission" date="2021-01" db="EMBL/GenBank/DDBJ databases">
        <authorList>
            <consortium name="Genoscope - CEA"/>
            <person name="William W."/>
        </authorList>
    </citation>
    <scope>NUCLEOTIDE SEQUENCE</scope>
</reference>
<proteinExistence type="predicted"/>
<gene>
    <name evidence="1" type="ORF">PPRIM_AZ9-3.1.T0700209</name>
</gene>
<dbReference type="Proteomes" id="UP000688137">
    <property type="component" value="Unassembled WGS sequence"/>
</dbReference>
<comment type="caution">
    <text evidence="1">The sequence shown here is derived from an EMBL/GenBank/DDBJ whole genome shotgun (WGS) entry which is preliminary data.</text>
</comment>
<evidence type="ECO:0000313" key="1">
    <source>
        <dbReference type="EMBL" id="CAD8083730.1"/>
    </source>
</evidence>
<name>A0A8S1MUA0_PARPR</name>
<dbReference type="AlphaFoldDB" id="A0A8S1MUA0"/>
<accession>A0A8S1MUA0</accession>
<keyword evidence="2" id="KW-1185">Reference proteome</keyword>
<organism evidence="1 2">
    <name type="scientific">Paramecium primaurelia</name>
    <dbReference type="NCBI Taxonomy" id="5886"/>
    <lineage>
        <taxon>Eukaryota</taxon>
        <taxon>Sar</taxon>
        <taxon>Alveolata</taxon>
        <taxon>Ciliophora</taxon>
        <taxon>Intramacronucleata</taxon>
        <taxon>Oligohymenophorea</taxon>
        <taxon>Peniculida</taxon>
        <taxon>Parameciidae</taxon>
        <taxon>Paramecium</taxon>
    </lineage>
</organism>
<protein>
    <submittedName>
        <fullName evidence="1">Uncharacterized protein</fullName>
    </submittedName>
</protein>